<dbReference type="InterPro" id="IPR006145">
    <property type="entry name" value="PsdUridine_synth_RsuA/RluA"/>
</dbReference>
<dbReference type="PANTHER" id="PTHR21600:SF84">
    <property type="entry name" value="PSEUDOURIDINE SYNTHASE RSUA_RLUA-LIKE DOMAIN-CONTAINING PROTEIN"/>
    <property type="match status" value="1"/>
</dbReference>
<dbReference type="GO" id="GO:0003723">
    <property type="term" value="F:RNA binding"/>
    <property type="evidence" value="ECO:0007669"/>
    <property type="project" value="InterPro"/>
</dbReference>
<evidence type="ECO:0000256" key="1">
    <source>
        <dbReference type="ARBA" id="ARBA00000073"/>
    </source>
</evidence>
<dbReference type="GO" id="GO:0009982">
    <property type="term" value="F:pseudouridine synthase activity"/>
    <property type="evidence" value="ECO:0007669"/>
    <property type="project" value="InterPro"/>
</dbReference>
<evidence type="ECO:0000313" key="6">
    <source>
        <dbReference type="Proteomes" id="UP000219947"/>
    </source>
</evidence>
<evidence type="ECO:0000313" key="5">
    <source>
        <dbReference type="EMBL" id="PEN16062.1"/>
    </source>
</evidence>
<comment type="catalytic activity">
    <reaction evidence="1">
        <text>a uridine in RNA = a pseudouridine in RNA</text>
        <dbReference type="Rhea" id="RHEA:48348"/>
        <dbReference type="Rhea" id="RHEA-COMP:12068"/>
        <dbReference type="Rhea" id="RHEA-COMP:12069"/>
        <dbReference type="ChEBI" id="CHEBI:65314"/>
        <dbReference type="ChEBI" id="CHEBI:65315"/>
    </reaction>
</comment>
<dbReference type="GO" id="GO:0000455">
    <property type="term" value="P:enzyme-directed rRNA pseudouridine synthesis"/>
    <property type="evidence" value="ECO:0007669"/>
    <property type="project" value="TreeGrafter"/>
</dbReference>
<evidence type="ECO:0000256" key="3">
    <source>
        <dbReference type="ARBA" id="ARBA00033164"/>
    </source>
</evidence>
<dbReference type="InterPro" id="IPR006224">
    <property type="entry name" value="PsdUridine_synth_RluA-like_CS"/>
</dbReference>
<dbReference type="Gene3D" id="3.30.2350.10">
    <property type="entry name" value="Pseudouridine synthase"/>
    <property type="match status" value="1"/>
</dbReference>
<dbReference type="SUPFAM" id="SSF55120">
    <property type="entry name" value="Pseudouridine synthase"/>
    <property type="match status" value="1"/>
</dbReference>
<dbReference type="PANTHER" id="PTHR21600">
    <property type="entry name" value="MITOCHONDRIAL RNA PSEUDOURIDINE SYNTHASE"/>
    <property type="match status" value="1"/>
</dbReference>
<dbReference type="GO" id="GO:0140098">
    <property type="term" value="F:catalytic activity, acting on RNA"/>
    <property type="evidence" value="ECO:0007669"/>
    <property type="project" value="UniProtKB-ARBA"/>
</dbReference>
<evidence type="ECO:0000259" key="4">
    <source>
        <dbReference type="Pfam" id="PF00849"/>
    </source>
</evidence>
<gene>
    <name evidence="5" type="ORF">CRM92_08220</name>
</gene>
<dbReference type="Proteomes" id="UP000219947">
    <property type="component" value="Unassembled WGS sequence"/>
</dbReference>
<dbReference type="RefSeq" id="WP_098042885.1">
    <property type="nucleotide sequence ID" value="NZ_PDEV01000003.1"/>
</dbReference>
<comment type="caution">
    <text evidence="5">The sequence shown here is derived from an EMBL/GenBank/DDBJ whole genome shotgun (WGS) entry which is preliminary data.</text>
</comment>
<dbReference type="InterPro" id="IPR020103">
    <property type="entry name" value="PsdUridine_synth_cat_dom_sf"/>
</dbReference>
<dbReference type="Pfam" id="PF00849">
    <property type="entry name" value="PseudoU_synth_2"/>
    <property type="match status" value="1"/>
</dbReference>
<reference evidence="5" key="1">
    <citation type="submission" date="2017-10" db="EMBL/GenBank/DDBJ databases">
        <title>Kefir isolates.</title>
        <authorList>
            <person name="Kim Y."/>
            <person name="Blasche S."/>
        </authorList>
    </citation>
    <scope>NUCLEOTIDE SEQUENCE [LARGE SCALE GENOMIC DNA]</scope>
    <source>
        <strain evidence="5">OG2-2</strain>
    </source>
</reference>
<name>A0A2A8D510_9MICC</name>
<protein>
    <recommendedName>
        <fullName evidence="2">RNA pseudouridylate synthase</fullName>
    </recommendedName>
    <alternativeName>
        <fullName evidence="3">RNA-uridine isomerase</fullName>
    </alternativeName>
</protein>
<proteinExistence type="predicted"/>
<accession>A0A2A8D510</accession>
<dbReference type="InterPro" id="IPR050188">
    <property type="entry name" value="RluA_PseudoU_synthase"/>
</dbReference>
<dbReference type="EMBL" id="PDEV01000003">
    <property type="protein sequence ID" value="PEN16062.1"/>
    <property type="molecule type" value="Genomic_DNA"/>
</dbReference>
<evidence type="ECO:0000256" key="2">
    <source>
        <dbReference type="ARBA" id="ARBA00031870"/>
    </source>
</evidence>
<organism evidence="5 6">
    <name type="scientific">Rothia dentocariosa</name>
    <dbReference type="NCBI Taxonomy" id="2047"/>
    <lineage>
        <taxon>Bacteria</taxon>
        <taxon>Bacillati</taxon>
        <taxon>Actinomycetota</taxon>
        <taxon>Actinomycetes</taxon>
        <taxon>Micrococcales</taxon>
        <taxon>Micrococcaceae</taxon>
        <taxon>Rothia</taxon>
    </lineage>
</organism>
<dbReference type="AlphaFoldDB" id="A0A2A8D510"/>
<dbReference type="PROSITE" id="PS01129">
    <property type="entry name" value="PSI_RLU"/>
    <property type="match status" value="1"/>
</dbReference>
<feature type="domain" description="Pseudouridine synthase RsuA/RluA-like" evidence="4">
    <location>
        <begin position="116"/>
        <end position="299"/>
    </location>
</feature>
<keyword evidence="6" id="KW-1185">Reference proteome</keyword>
<sequence>MPRRVNRHLFTPPLPQRAGIDPVSLTLPAHPVLHETTQGPDAHPSTVAQYLISRFSPEDPATILDCFARHEVRTDDGAILTDQTPYLPGLRIWYYRPLPEEPPLPDDLPILYEDEHLLAVDKPHYLPVTPRGTYVAQTALTKLRVRENNPLLTPVHRLDRPTAGILLFAKTRDARGPFQMMFQNRQVTKTYLAIAPAPGEDLRESMLGEGVQVRSRIDKDCNILQVRQYSVRECERAGLSVNAETLVRIREIYQAPQSVPLKSGAQNPYLSYPVPGEEIALYELTPHTGKMHQLRAHLNLLGTPIFGDVLYPQVLPTAPNDASVPLQLLAHRLDCVHPFTNKPLTLYSARTLSLAPRNVTRPKYQ</sequence>